<dbReference type="InterPro" id="IPR012341">
    <property type="entry name" value="6hp_glycosidase-like_sf"/>
</dbReference>
<dbReference type="Proteomes" id="UP000051291">
    <property type="component" value="Unassembled WGS sequence"/>
</dbReference>
<keyword evidence="6" id="KW-0119">Carbohydrate metabolism</keyword>
<dbReference type="AlphaFoldDB" id="A0A0R1ZJ40"/>
<organism evidence="7 8">
    <name type="scientific">Ligilactobacillus araffinosus DSM 20653</name>
    <dbReference type="NCBI Taxonomy" id="1423820"/>
    <lineage>
        <taxon>Bacteria</taxon>
        <taxon>Bacillati</taxon>
        <taxon>Bacillota</taxon>
        <taxon>Bacilli</taxon>
        <taxon>Lactobacillales</taxon>
        <taxon>Lactobacillaceae</taxon>
        <taxon>Ligilactobacillus</taxon>
    </lineage>
</organism>
<dbReference type="InterPro" id="IPR008928">
    <property type="entry name" value="6-hairpin_glycosidase_sf"/>
</dbReference>
<proteinExistence type="inferred from homology"/>
<keyword evidence="2" id="KW-0732">Signal</keyword>
<protein>
    <recommendedName>
        <fullName evidence="6">Glucanase</fullName>
        <ecNumber evidence="6">3.2.1.-</ecNumber>
    </recommendedName>
</protein>
<accession>A0A0R1ZJ40</accession>
<evidence type="ECO:0000256" key="2">
    <source>
        <dbReference type="ARBA" id="ARBA00022729"/>
    </source>
</evidence>
<dbReference type="InterPro" id="IPR019834">
    <property type="entry name" value="Glyco_hydro_8_CS"/>
</dbReference>
<dbReference type="GO" id="GO:0000272">
    <property type="term" value="P:polysaccharide catabolic process"/>
    <property type="evidence" value="ECO:0007669"/>
    <property type="project" value="UniProtKB-KW"/>
</dbReference>
<comment type="caution">
    <text evidence="7">The sequence shown here is derived from an EMBL/GenBank/DDBJ whole genome shotgun (WGS) entry which is preliminary data.</text>
</comment>
<name>A0A0R1ZJ40_9LACO</name>
<evidence type="ECO:0000313" key="8">
    <source>
        <dbReference type="Proteomes" id="UP000051291"/>
    </source>
</evidence>
<evidence type="ECO:0000256" key="3">
    <source>
        <dbReference type="ARBA" id="ARBA00022801"/>
    </source>
</evidence>
<dbReference type="STRING" id="1423820.FC64_GL000921"/>
<keyword evidence="3 6" id="KW-0378">Hydrolase</keyword>
<reference evidence="7 8" key="1">
    <citation type="journal article" date="2015" name="Genome Announc.">
        <title>Expanding the biotechnology potential of lactobacilli through comparative genomics of 213 strains and associated genera.</title>
        <authorList>
            <person name="Sun Z."/>
            <person name="Harris H.M."/>
            <person name="McCann A."/>
            <person name="Guo C."/>
            <person name="Argimon S."/>
            <person name="Zhang W."/>
            <person name="Yang X."/>
            <person name="Jeffery I.B."/>
            <person name="Cooney J.C."/>
            <person name="Kagawa T.F."/>
            <person name="Liu W."/>
            <person name="Song Y."/>
            <person name="Salvetti E."/>
            <person name="Wrobel A."/>
            <person name="Rasinkangas P."/>
            <person name="Parkhill J."/>
            <person name="Rea M.C."/>
            <person name="O'Sullivan O."/>
            <person name="Ritari J."/>
            <person name="Douillard F.P."/>
            <person name="Paul Ross R."/>
            <person name="Yang R."/>
            <person name="Briner A.E."/>
            <person name="Felis G.E."/>
            <person name="de Vos W.M."/>
            <person name="Barrangou R."/>
            <person name="Klaenhammer T.R."/>
            <person name="Caufield P.W."/>
            <person name="Cui Y."/>
            <person name="Zhang H."/>
            <person name="O'Toole P.W."/>
        </authorList>
    </citation>
    <scope>NUCLEOTIDE SEQUENCE [LARGE SCALE GENOMIC DNA]</scope>
    <source>
        <strain evidence="7 8">DSM 20653</strain>
    </source>
</reference>
<dbReference type="Pfam" id="PF01270">
    <property type="entry name" value="Glyco_hydro_8"/>
    <property type="match status" value="1"/>
</dbReference>
<dbReference type="SUPFAM" id="SSF48208">
    <property type="entry name" value="Six-hairpin glycosidases"/>
    <property type="match status" value="1"/>
</dbReference>
<keyword evidence="6" id="KW-0624">Polysaccharide degradation</keyword>
<feature type="active site" description="Nucleophile" evidence="5">
    <location>
        <position position="125"/>
    </location>
</feature>
<keyword evidence="4 6" id="KW-0326">Glycosidase</keyword>
<dbReference type="GO" id="GO:0004553">
    <property type="term" value="F:hydrolase activity, hydrolyzing O-glycosyl compounds"/>
    <property type="evidence" value="ECO:0007669"/>
    <property type="project" value="InterPro"/>
</dbReference>
<evidence type="ECO:0000256" key="6">
    <source>
        <dbReference type="RuleBase" id="RU361167"/>
    </source>
</evidence>
<dbReference type="Gene3D" id="1.50.10.10">
    <property type="match status" value="1"/>
</dbReference>
<dbReference type="PATRIC" id="fig|1423820.4.peg.943"/>
<evidence type="ECO:0000256" key="5">
    <source>
        <dbReference type="PROSITE-ProRule" id="PRU10058"/>
    </source>
</evidence>
<dbReference type="EMBL" id="AYYZ01000029">
    <property type="protein sequence ID" value="KRM51734.1"/>
    <property type="molecule type" value="Genomic_DNA"/>
</dbReference>
<evidence type="ECO:0000256" key="1">
    <source>
        <dbReference type="ARBA" id="ARBA00009209"/>
    </source>
</evidence>
<keyword evidence="8" id="KW-1185">Reference proteome</keyword>
<evidence type="ECO:0000256" key="4">
    <source>
        <dbReference type="ARBA" id="ARBA00023295"/>
    </source>
</evidence>
<comment type="similarity">
    <text evidence="1 6">Belongs to the glycosyl hydrolase 8 (cellulase D) family.</text>
</comment>
<dbReference type="EC" id="3.2.1.-" evidence="6"/>
<sequence length="367" mass="42188">MILISIAVVLTLIGSLVYVRYDSRKQVGINYYRQWSKYYVKKQNKKTAYINSQPTARNPVSISEGHGYGMLICALGGENGIVANEEFEKLNNYYLKHRIASTALMSWKQTIYKNKVQAEANNATDGDLYIAYSLIKASNVWPQERAKYLKEATAILNDILKYNYNPQLKMLTVGNWANEGSKFYNMMRTSDVVPQQFDAFYKLTGNKKWLEIKRSMLGYLSKLSMQSKTGLIPDFAWVTKSQVKSVAPNTVASKYDGDYYYNACRIPYNLAQANDKLSKEILNKMMNFFMKRNKVYAGYYLDGKVIDRHKSETFGAPLLDAAINHPRKYDKLFQQEKFLVMKPLVKTNYYEAALITLVAVQVDKILN</sequence>
<gene>
    <name evidence="7" type="ORF">FC64_GL000921</name>
</gene>
<dbReference type="PROSITE" id="PS00812">
    <property type="entry name" value="GLYCOSYL_HYDROL_F8"/>
    <property type="match status" value="1"/>
</dbReference>
<dbReference type="PRINTS" id="PR00735">
    <property type="entry name" value="GLHYDRLASE8"/>
</dbReference>
<dbReference type="InterPro" id="IPR002037">
    <property type="entry name" value="Glyco_hydro_8"/>
</dbReference>
<evidence type="ECO:0000313" key="7">
    <source>
        <dbReference type="EMBL" id="KRM51734.1"/>
    </source>
</evidence>